<dbReference type="EMBL" id="MU004232">
    <property type="protein sequence ID" value="KAF2672331.1"/>
    <property type="molecule type" value="Genomic_DNA"/>
</dbReference>
<gene>
    <name evidence="1" type="ORF">BT63DRAFT_411609</name>
</gene>
<evidence type="ECO:0008006" key="3">
    <source>
        <dbReference type="Google" id="ProtNLM"/>
    </source>
</evidence>
<dbReference type="Proteomes" id="UP000799302">
    <property type="component" value="Unassembled WGS sequence"/>
</dbReference>
<reference evidence="1" key="1">
    <citation type="journal article" date="2020" name="Stud. Mycol.">
        <title>101 Dothideomycetes genomes: a test case for predicting lifestyles and emergence of pathogens.</title>
        <authorList>
            <person name="Haridas S."/>
            <person name="Albert R."/>
            <person name="Binder M."/>
            <person name="Bloem J."/>
            <person name="Labutti K."/>
            <person name="Salamov A."/>
            <person name="Andreopoulos B."/>
            <person name="Baker S."/>
            <person name="Barry K."/>
            <person name="Bills G."/>
            <person name="Bluhm B."/>
            <person name="Cannon C."/>
            <person name="Castanera R."/>
            <person name="Culley D."/>
            <person name="Daum C."/>
            <person name="Ezra D."/>
            <person name="Gonzalez J."/>
            <person name="Henrissat B."/>
            <person name="Kuo A."/>
            <person name="Liang C."/>
            <person name="Lipzen A."/>
            <person name="Lutzoni F."/>
            <person name="Magnuson J."/>
            <person name="Mondo S."/>
            <person name="Nolan M."/>
            <person name="Ohm R."/>
            <person name="Pangilinan J."/>
            <person name="Park H.-J."/>
            <person name="Ramirez L."/>
            <person name="Alfaro M."/>
            <person name="Sun H."/>
            <person name="Tritt A."/>
            <person name="Yoshinaga Y."/>
            <person name="Zwiers L.-H."/>
            <person name="Turgeon B."/>
            <person name="Goodwin S."/>
            <person name="Spatafora J."/>
            <person name="Crous P."/>
            <person name="Grigoriev I."/>
        </authorList>
    </citation>
    <scope>NUCLEOTIDE SEQUENCE</scope>
    <source>
        <strain evidence="1">CBS 115976</strain>
    </source>
</reference>
<protein>
    <recommendedName>
        <fullName evidence="3">F-box domain-containing protein</fullName>
    </recommendedName>
</protein>
<evidence type="ECO:0000313" key="2">
    <source>
        <dbReference type="Proteomes" id="UP000799302"/>
    </source>
</evidence>
<name>A0A6A6ULE0_9PEZI</name>
<proteinExistence type="predicted"/>
<organism evidence="1 2">
    <name type="scientific">Microthyrium microscopicum</name>
    <dbReference type="NCBI Taxonomy" id="703497"/>
    <lineage>
        <taxon>Eukaryota</taxon>
        <taxon>Fungi</taxon>
        <taxon>Dikarya</taxon>
        <taxon>Ascomycota</taxon>
        <taxon>Pezizomycotina</taxon>
        <taxon>Dothideomycetes</taxon>
        <taxon>Dothideomycetes incertae sedis</taxon>
        <taxon>Microthyriales</taxon>
        <taxon>Microthyriaceae</taxon>
        <taxon>Microthyrium</taxon>
    </lineage>
</organism>
<dbReference type="CDD" id="cd09917">
    <property type="entry name" value="F-box_SF"/>
    <property type="match status" value="1"/>
</dbReference>
<dbReference type="AlphaFoldDB" id="A0A6A6ULE0"/>
<sequence length="428" mass="50762">MAIANPDSPWTYLAVKEYFAEKLFTSKDRREYSRKGGLNTPDLQLRHLVGIEEHPMRRRFKALFRRRRSFRDWQLHFQRKAARSKIPQHLSQATNENLKHGFMSLPVEVMDMIEHHLSLTDKICLRLTCRQMFTGLPWPKGQPYRKRRGRMVATTQTSAEYDPHVQSIRSALDLNRWKKLIQLEKEGKLAVKVEGKAYKMFYCQICTTAHIEPYFWPHRYARGFTHQPQPGTRVCGTYDAISPEILATVHQLQGEKDERCILKALFHLPNRMTIRRKVRLGYYRGEEVVLRSNDPMKDFIRNIPLCVHAYGDNSHEFHALMKLASDRPRVTGFVEQGTRESISSWRRGRFGRYTFESVWLCKRPQCRCKIRFVAETNWVAGIPLKNISFMPVYIEMRRTITVPRHVNSRGWRREVMAQRENYEQHKWL</sequence>
<keyword evidence="2" id="KW-1185">Reference proteome</keyword>
<evidence type="ECO:0000313" key="1">
    <source>
        <dbReference type="EMBL" id="KAF2672331.1"/>
    </source>
</evidence>
<accession>A0A6A6ULE0</accession>